<dbReference type="RefSeq" id="WP_146370260.1">
    <property type="nucleotide sequence ID" value="NZ_SJPP01000001.1"/>
</dbReference>
<name>A0A5C6BQD9_9PLAN</name>
<protein>
    <submittedName>
        <fullName evidence="1">Uncharacterized protein</fullName>
    </submittedName>
</protein>
<evidence type="ECO:0000313" key="1">
    <source>
        <dbReference type="EMBL" id="TWU12844.1"/>
    </source>
</evidence>
<reference evidence="1 2" key="1">
    <citation type="submission" date="2019-02" db="EMBL/GenBank/DDBJ databases">
        <title>Deep-cultivation of Planctomycetes and their phenomic and genomic characterization uncovers novel biology.</title>
        <authorList>
            <person name="Wiegand S."/>
            <person name="Jogler M."/>
            <person name="Boedeker C."/>
            <person name="Pinto D."/>
            <person name="Vollmers J."/>
            <person name="Rivas-Marin E."/>
            <person name="Kohn T."/>
            <person name="Peeters S.H."/>
            <person name="Heuer A."/>
            <person name="Rast P."/>
            <person name="Oberbeckmann S."/>
            <person name="Bunk B."/>
            <person name="Jeske O."/>
            <person name="Meyerdierks A."/>
            <person name="Storesund J.E."/>
            <person name="Kallscheuer N."/>
            <person name="Luecker S."/>
            <person name="Lage O.M."/>
            <person name="Pohl T."/>
            <person name="Merkel B.J."/>
            <person name="Hornburger P."/>
            <person name="Mueller R.-W."/>
            <person name="Bruemmer F."/>
            <person name="Labrenz M."/>
            <person name="Spormann A.M."/>
            <person name="Op Den Camp H."/>
            <person name="Overmann J."/>
            <person name="Amann R."/>
            <person name="Jetten M.S.M."/>
            <person name="Mascher T."/>
            <person name="Medema M.H."/>
            <person name="Devos D.P."/>
            <person name="Kaster A.-K."/>
            <person name="Ovreas L."/>
            <person name="Rohde M."/>
            <person name="Galperin M.Y."/>
            <person name="Jogler C."/>
        </authorList>
    </citation>
    <scope>NUCLEOTIDE SEQUENCE [LARGE SCALE GENOMIC DNA]</scope>
    <source>
        <strain evidence="1 2">CA54</strain>
    </source>
</reference>
<proteinExistence type="predicted"/>
<dbReference type="EMBL" id="SJPP01000001">
    <property type="protein sequence ID" value="TWU12844.1"/>
    <property type="molecule type" value="Genomic_DNA"/>
</dbReference>
<sequence length="561" mass="55955">MADVIKSIGTDGRDYSTVTLWNAAGGAATAADHAIGELYNDSAFDEVAVIDSGVPATITIRAADGHEHDGTAGTGVRFMRSADDSARIMLDRENCHCIGIEFDGNGYKTTTNYSPMQIGRHTNTLYAQSFQRCIAHHHDSSLNGAVFSGPSDRQSTFIRCMAWRFTYAVSTGAACAMFSSGDDKVGVFACTAYHMTRSGGHGDAILYNIHPTLGSCQNSIGLGCYTGGSHSGSVYEFTPTATDDPDRDYNMDSDGTAPGTNSVTGVTIADQFVSIVDGSEDLHLVSDADAVGAGADLLTTPPGVQYDIDGYDVDDAGDTWDIGADQYVSAGGADVVVEPDAVGAAFGAGAPSLGIVSKPAGVGAVIGAGVPSAGVAIKPAAAGAVIGAGVPSAGVAVKPAAVGAAFGVGAASAVIVAKPASTGAEWAAGDPDLSGAGFVSAVGAEFGAGDPSLSIKAKLSAAGVAFGVGDPTATIEAKPAAVGAVWGVGAVGQGGGVTAPAAGAEWGVGDPVLSGPSAVRLTIPRRVRGGRRGAVEMRGAGVVPRKVYGTRAAAVALRGVH</sequence>
<keyword evidence="2" id="KW-1185">Reference proteome</keyword>
<evidence type="ECO:0000313" key="2">
    <source>
        <dbReference type="Proteomes" id="UP000320735"/>
    </source>
</evidence>
<dbReference type="Proteomes" id="UP000320735">
    <property type="component" value="Unassembled WGS sequence"/>
</dbReference>
<accession>A0A5C6BQD9</accession>
<organism evidence="1 2">
    <name type="scientific">Symmachiella macrocystis</name>
    <dbReference type="NCBI Taxonomy" id="2527985"/>
    <lineage>
        <taxon>Bacteria</taxon>
        <taxon>Pseudomonadati</taxon>
        <taxon>Planctomycetota</taxon>
        <taxon>Planctomycetia</taxon>
        <taxon>Planctomycetales</taxon>
        <taxon>Planctomycetaceae</taxon>
        <taxon>Symmachiella</taxon>
    </lineage>
</organism>
<dbReference type="AlphaFoldDB" id="A0A5C6BQD9"/>
<comment type="caution">
    <text evidence="1">The sequence shown here is derived from an EMBL/GenBank/DDBJ whole genome shotgun (WGS) entry which is preliminary data.</text>
</comment>
<gene>
    <name evidence="1" type="ORF">CA54_16700</name>
</gene>